<dbReference type="AlphaFoldDB" id="A0A6J7TM03"/>
<reference evidence="1" key="1">
    <citation type="submission" date="2020-05" db="EMBL/GenBank/DDBJ databases">
        <authorList>
            <person name="Chiriac C."/>
            <person name="Salcher M."/>
            <person name="Ghai R."/>
            <person name="Kavagutti S V."/>
        </authorList>
    </citation>
    <scope>NUCLEOTIDE SEQUENCE</scope>
</reference>
<name>A0A6J7TM03_9ZZZZ</name>
<organism evidence="1">
    <name type="scientific">freshwater metagenome</name>
    <dbReference type="NCBI Taxonomy" id="449393"/>
    <lineage>
        <taxon>unclassified sequences</taxon>
        <taxon>metagenomes</taxon>
        <taxon>ecological metagenomes</taxon>
    </lineage>
</organism>
<sequence length="105" mass="10233">MLITIRLSTISFAGTARTEVAVGISKLASMFVTTRADVPFNFSITSSLGVTGTEGAAVACGVAAGGAAFSCGAGTAVFAAGAGALTLGCNVVLFAEAMGEYSLGE</sequence>
<accession>A0A6J7TM03</accession>
<evidence type="ECO:0000313" key="1">
    <source>
        <dbReference type="EMBL" id="CAB5053827.1"/>
    </source>
</evidence>
<dbReference type="EMBL" id="CAFBQG010000170">
    <property type="protein sequence ID" value="CAB5053827.1"/>
    <property type="molecule type" value="Genomic_DNA"/>
</dbReference>
<protein>
    <submittedName>
        <fullName evidence="1">Unannotated protein</fullName>
    </submittedName>
</protein>
<proteinExistence type="predicted"/>
<gene>
    <name evidence="1" type="ORF">UFOPK4301_01171</name>
</gene>